<accession>A0A8D3X2I1</accession>
<evidence type="ECO:0000313" key="1">
    <source>
        <dbReference type="EMBL" id="AEN89685.1"/>
    </source>
</evidence>
<dbReference type="RefSeq" id="WP_014460027.1">
    <property type="nucleotide sequence ID" value="NC_017138.1"/>
</dbReference>
<reference evidence="1 2" key="1">
    <citation type="journal article" date="2011" name="J. Bacteriol.">
        <title>Complete genome sequence of the industrial strain Bacillus megaterium WSH-002.</title>
        <authorList>
            <person name="Liu L."/>
            <person name="Li Y."/>
            <person name="Zhang J."/>
            <person name="Zou W."/>
            <person name="Zhou Z."/>
            <person name="Liu J."/>
            <person name="Li X."/>
            <person name="Wang L."/>
            <person name="Chen J."/>
        </authorList>
    </citation>
    <scope>NUCLEOTIDE SEQUENCE [LARGE SCALE GENOMIC DNA]</scope>
    <source>
        <strain evidence="1 2">WSH-002</strain>
    </source>
</reference>
<organism evidence="1 2">
    <name type="scientific">Priestia megaterium (strain WSH-002)</name>
    <name type="common">Bacillus megaterium</name>
    <dbReference type="NCBI Taxonomy" id="1006007"/>
    <lineage>
        <taxon>Bacteria</taxon>
        <taxon>Bacillati</taxon>
        <taxon>Bacillota</taxon>
        <taxon>Bacilli</taxon>
        <taxon>Bacillales</taxon>
        <taxon>Bacillaceae</taxon>
        <taxon>Priestia</taxon>
    </lineage>
</organism>
<dbReference type="KEGG" id="bmh:BMWSH_2803"/>
<dbReference type="EMBL" id="CP003017">
    <property type="protein sequence ID" value="AEN89685.1"/>
    <property type="molecule type" value="Genomic_DNA"/>
</dbReference>
<dbReference type="AlphaFoldDB" id="A0A8D3X2I1"/>
<sequence length="50" mass="5863">MRVELAKVFIQGMEQQRHFNERIIKFESKQKSLNSKIDNLNKTVKQGGTN</sequence>
<evidence type="ECO:0000313" key="2">
    <source>
        <dbReference type="Proteomes" id="UP000001283"/>
    </source>
</evidence>
<name>A0A8D3X2I1_PRIMW</name>
<gene>
    <name evidence="1" type="ORF">BMWSH_2803</name>
</gene>
<protein>
    <submittedName>
        <fullName evidence="1">Uncharacterized protein</fullName>
    </submittedName>
</protein>
<dbReference type="Proteomes" id="UP000001283">
    <property type="component" value="Chromosome"/>
</dbReference>
<proteinExistence type="predicted"/>